<evidence type="ECO:0000256" key="1">
    <source>
        <dbReference type="SAM" id="MobiDB-lite"/>
    </source>
</evidence>
<evidence type="ECO:0000313" key="3">
    <source>
        <dbReference type="Proteomes" id="UP000596902"/>
    </source>
</evidence>
<reference evidence="2" key="1">
    <citation type="submission" date="2020-01" db="EMBL/GenBank/DDBJ databases">
        <authorList>
            <person name="Feng Z.H.Z."/>
        </authorList>
    </citation>
    <scope>NUCLEOTIDE SEQUENCE</scope>
    <source>
        <strain evidence="2">CBS107.38</strain>
    </source>
</reference>
<feature type="region of interest" description="Disordered" evidence="1">
    <location>
        <begin position="44"/>
        <end position="80"/>
    </location>
</feature>
<evidence type="ECO:0000313" key="2">
    <source>
        <dbReference type="EMBL" id="KAF7676411.1"/>
    </source>
</evidence>
<reference evidence="2" key="2">
    <citation type="submission" date="2020-08" db="EMBL/GenBank/DDBJ databases">
        <title>Draft Genome Sequence of Cumin Blight Pathogen Alternaria burnsii.</title>
        <authorList>
            <person name="Feng Z."/>
        </authorList>
    </citation>
    <scope>NUCLEOTIDE SEQUENCE</scope>
    <source>
        <strain evidence="2">CBS107.38</strain>
    </source>
</reference>
<gene>
    <name evidence="2" type="ORF">GT037_005916</name>
</gene>
<dbReference type="EMBL" id="JAAABM010000007">
    <property type="protein sequence ID" value="KAF7676411.1"/>
    <property type="molecule type" value="Genomic_DNA"/>
</dbReference>
<dbReference type="Proteomes" id="UP000596902">
    <property type="component" value="Unassembled WGS sequence"/>
</dbReference>
<dbReference type="AlphaFoldDB" id="A0A8H7B780"/>
<keyword evidence="3" id="KW-1185">Reference proteome</keyword>
<name>A0A8H7B780_9PLEO</name>
<sequence length="80" mass="8760">MHVCTKKHSMVGTAGFAAGRRRQHARYDQADRTQARTVVRELSNGRAMGLAEEATRGTQRRPVDDSRARGGSMSRGNCAT</sequence>
<dbReference type="GeneID" id="62204141"/>
<dbReference type="RefSeq" id="XP_038786652.1">
    <property type="nucleotide sequence ID" value="XM_038930963.1"/>
</dbReference>
<protein>
    <submittedName>
        <fullName evidence="2">Uncharacterized protein</fullName>
    </submittedName>
</protein>
<comment type="caution">
    <text evidence="2">The sequence shown here is derived from an EMBL/GenBank/DDBJ whole genome shotgun (WGS) entry which is preliminary data.</text>
</comment>
<organism evidence="2 3">
    <name type="scientific">Alternaria burnsii</name>
    <dbReference type="NCBI Taxonomy" id="1187904"/>
    <lineage>
        <taxon>Eukaryota</taxon>
        <taxon>Fungi</taxon>
        <taxon>Dikarya</taxon>
        <taxon>Ascomycota</taxon>
        <taxon>Pezizomycotina</taxon>
        <taxon>Dothideomycetes</taxon>
        <taxon>Pleosporomycetidae</taxon>
        <taxon>Pleosporales</taxon>
        <taxon>Pleosporineae</taxon>
        <taxon>Pleosporaceae</taxon>
        <taxon>Alternaria</taxon>
        <taxon>Alternaria sect. Alternaria</taxon>
    </lineage>
</organism>
<accession>A0A8H7B780</accession>
<proteinExistence type="predicted"/>